<proteinExistence type="predicted"/>
<reference evidence="1 2" key="1">
    <citation type="journal article" date="2014" name="Curr. Biol.">
        <title>The genome of the clonal raider ant Cerapachys biroi.</title>
        <authorList>
            <person name="Oxley P.R."/>
            <person name="Ji L."/>
            <person name="Fetter-Pruneda I."/>
            <person name="McKenzie S.K."/>
            <person name="Li C."/>
            <person name="Hu H."/>
            <person name="Zhang G."/>
            <person name="Kronauer D.J."/>
        </authorList>
    </citation>
    <scope>NUCLEOTIDE SEQUENCE [LARGE SCALE GENOMIC DNA]</scope>
</reference>
<accession>A0A026VXE1</accession>
<name>A0A026VXE1_OOCBI</name>
<dbReference type="EMBL" id="KK107622">
    <property type="protein sequence ID" value="EZA48442.1"/>
    <property type="molecule type" value="Genomic_DNA"/>
</dbReference>
<organism evidence="1 2">
    <name type="scientific">Ooceraea biroi</name>
    <name type="common">Clonal raider ant</name>
    <name type="synonym">Cerapachys biroi</name>
    <dbReference type="NCBI Taxonomy" id="2015173"/>
    <lineage>
        <taxon>Eukaryota</taxon>
        <taxon>Metazoa</taxon>
        <taxon>Ecdysozoa</taxon>
        <taxon>Arthropoda</taxon>
        <taxon>Hexapoda</taxon>
        <taxon>Insecta</taxon>
        <taxon>Pterygota</taxon>
        <taxon>Neoptera</taxon>
        <taxon>Endopterygota</taxon>
        <taxon>Hymenoptera</taxon>
        <taxon>Apocrita</taxon>
        <taxon>Aculeata</taxon>
        <taxon>Formicoidea</taxon>
        <taxon>Formicidae</taxon>
        <taxon>Dorylinae</taxon>
        <taxon>Ooceraea</taxon>
    </lineage>
</organism>
<keyword evidence="2" id="KW-1185">Reference proteome</keyword>
<gene>
    <name evidence="1" type="ORF">X777_13741</name>
</gene>
<evidence type="ECO:0000313" key="1">
    <source>
        <dbReference type="EMBL" id="EZA48442.1"/>
    </source>
</evidence>
<dbReference type="AlphaFoldDB" id="A0A026VXE1"/>
<sequence length="17" mass="1660">MSGFPSSSSTTVSRASA</sequence>
<dbReference type="Proteomes" id="UP000053097">
    <property type="component" value="Unassembled WGS sequence"/>
</dbReference>
<protein>
    <submittedName>
        <fullName evidence="1">Uncharacterized protein</fullName>
    </submittedName>
</protein>
<evidence type="ECO:0000313" key="2">
    <source>
        <dbReference type="Proteomes" id="UP000053097"/>
    </source>
</evidence>